<evidence type="ECO:0000313" key="2">
    <source>
        <dbReference type="EMBL" id="CAG8673758.1"/>
    </source>
</evidence>
<evidence type="ECO:0000256" key="1">
    <source>
        <dbReference type="SAM" id="MobiDB-lite"/>
    </source>
</evidence>
<name>A0A9N9EH56_FUNMO</name>
<organism evidence="2 3">
    <name type="scientific">Funneliformis mosseae</name>
    <name type="common">Endomycorrhizal fungus</name>
    <name type="synonym">Glomus mosseae</name>
    <dbReference type="NCBI Taxonomy" id="27381"/>
    <lineage>
        <taxon>Eukaryota</taxon>
        <taxon>Fungi</taxon>
        <taxon>Fungi incertae sedis</taxon>
        <taxon>Mucoromycota</taxon>
        <taxon>Glomeromycotina</taxon>
        <taxon>Glomeromycetes</taxon>
        <taxon>Glomerales</taxon>
        <taxon>Glomeraceae</taxon>
        <taxon>Funneliformis</taxon>
    </lineage>
</organism>
<comment type="caution">
    <text evidence="2">The sequence shown here is derived from an EMBL/GenBank/DDBJ whole genome shotgun (WGS) entry which is preliminary data.</text>
</comment>
<accession>A0A9N9EH56</accession>
<dbReference type="EMBL" id="CAJVPP010006084">
    <property type="protein sequence ID" value="CAG8673758.1"/>
    <property type="molecule type" value="Genomic_DNA"/>
</dbReference>
<protein>
    <submittedName>
        <fullName evidence="2">2255_t:CDS:1</fullName>
    </submittedName>
</protein>
<dbReference type="Proteomes" id="UP000789375">
    <property type="component" value="Unassembled WGS sequence"/>
</dbReference>
<evidence type="ECO:0000313" key="3">
    <source>
        <dbReference type="Proteomes" id="UP000789375"/>
    </source>
</evidence>
<reference evidence="2" key="1">
    <citation type="submission" date="2021-06" db="EMBL/GenBank/DDBJ databases">
        <authorList>
            <person name="Kallberg Y."/>
            <person name="Tangrot J."/>
            <person name="Rosling A."/>
        </authorList>
    </citation>
    <scope>NUCLEOTIDE SEQUENCE</scope>
    <source>
        <strain evidence="2">87-6 pot B 2015</strain>
    </source>
</reference>
<feature type="region of interest" description="Disordered" evidence="1">
    <location>
        <begin position="1"/>
        <end position="28"/>
    </location>
</feature>
<dbReference type="AlphaFoldDB" id="A0A9N9EH56"/>
<feature type="compositionally biased region" description="Basic and acidic residues" evidence="1">
    <location>
        <begin position="1"/>
        <end position="13"/>
    </location>
</feature>
<sequence>MKKVAENNDDGLRETSINPPDPERGMNKRSGVVRFLNNNSAKEADQSNGSINIIVMNASGIAKANIIHKNLSGIDRSIFKRSLVAEEYEFPTNIQMKIDKLYHGLACANFLNSIVEQNFLFIEDYKYQLLGMYDLQSMDLELKFEISLLKKAKNSIFSISKHGHLLAYYNGNRCITIYLMENGLKVARKEFDDANNILFISFIENDERLFFNHHSIVCSSGIILASINGVVTSVVPPITINQDQINTLKHDFKTTVHIWKKKKYKSNTKQVLEYIWVNPSDQMIKVDSLKIRNCEFSLDLSWPSEISANPVVENIHWPNEAHILKDACVAMEYLHKRSDKIIGPINLYKDLVAGTENLIKKCIKDNSNLWSLSEVRYDIMANIIRSRNLSLLHQILFVYKDKTRISRYLHVPSQYKWPMEKNISDLKLAIEQSSGENRMDKTIVVMLLEYYSNNAEKDTGWMFTLTKALPLLNNRNFGYKSEICSLNVRPRLLLKQKESTLWDTFKSKNLKRRSKLTEEEVTHVTAVR</sequence>
<keyword evidence="3" id="KW-1185">Reference proteome</keyword>
<gene>
    <name evidence="2" type="ORF">FMOSSE_LOCUS12544</name>
</gene>
<proteinExistence type="predicted"/>